<dbReference type="Proteomes" id="UP000266723">
    <property type="component" value="Unassembled WGS sequence"/>
</dbReference>
<proteinExistence type="predicted"/>
<keyword evidence="2" id="KW-1185">Reference proteome</keyword>
<accession>A0ABQ7E1T5</accession>
<comment type="caution">
    <text evidence="1">The sequence shown here is derived from an EMBL/GenBank/DDBJ whole genome shotgun (WGS) entry which is preliminary data.</text>
</comment>
<gene>
    <name evidence="1" type="ORF">DY000_02020779</name>
</gene>
<reference evidence="1 2" key="1">
    <citation type="journal article" date="2020" name="BMC Genomics">
        <title>Intraspecific diversification of the crop wild relative Brassica cretica Lam. using demographic model selection.</title>
        <authorList>
            <person name="Kioukis A."/>
            <person name="Michalopoulou V.A."/>
            <person name="Briers L."/>
            <person name="Pirintsos S."/>
            <person name="Studholme D.J."/>
            <person name="Pavlidis P."/>
            <person name="Sarris P.F."/>
        </authorList>
    </citation>
    <scope>NUCLEOTIDE SEQUENCE [LARGE SCALE GENOMIC DNA]</scope>
    <source>
        <strain evidence="2">cv. PFS-1207/04</strain>
    </source>
</reference>
<evidence type="ECO:0000313" key="2">
    <source>
        <dbReference type="Proteomes" id="UP000266723"/>
    </source>
</evidence>
<dbReference type="EMBL" id="QGKV02000299">
    <property type="protein sequence ID" value="KAF3590869.1"/>
    <property type="molecule type" value="Genomic_DNA"/>
</dbReference>
<sequence length="80" mass="8573">MRYPEELHRDSSRASLTANPSAIGTDGTALWNWQPLLMIGGGGESKIQASHAFRNSLFHAASMLLAPVPGGIRGCVMIDH</sequence>
<evidence type="ECO:0000313" key="1">
    <source>
        <dbReference type="EMBL" id="KAF3590869.1"/>
    </source>
</evidence>
<organism evidence="1 2">
    <name type="scientific">Brassica cretica</name>
    <name type="common">Mustard</name>
    <dbReference type="NCBI Taxonomy" id="69181"/>
    <lineage>
        <taxon>Eukaryota</taxon>
        <taxon>Viridiplantae</taxon>
        <taxon>Streptophyta</taxon>
        <taxon>Embryophyta</taxon>
        <taxon>Tracheophyta</taxon>
        <taxon>Spermatophyta</taxon>
        <taxon>Magnoliopsida</taxon>
        <taxon>eudicotyledons</taxon>
        <taxon>Gunneridae</taxon>
        <taxon>Pentapetalae</taxon>
        <taxon>rosids</taxon>
        <taxon>malvids</taxon>
        <taxon>Brassicales</taxon>
        <taxon>Brassicaceae</taxon>
        <taxon>Brassiceae</taxon>
        <taxon>Brassica</taxon>
    </lineage>
</organism>
<protein>
    <submittedName>
        <fullName evidence="1">Uncharacterized protein</fullName>
    </submittedName>
</protein>
<name>A0ABQ7E1T5_BRACR</name>